<dbReference type="InterPro" id="IPR025164">
    <property type="entry name" value="Toastrack_DUF4097"/>
</dbReference>
<dbReference type="KEGG" id="sxn:IAG42_34755"/>
<dbReference type="EMBL" id="CP061281">
    <property type="protein sequence ID" value="QNS08260.1"/>
    <property type="molecule type" value="Genomic_DNA"/>
</dbReference>
<feature type="chain" id="PRO_5038533100" evidence="1">
    <location>
        <begin position="23"/>
        <end position="244"/>
    </location>
</feature>
<dbReference type="Proteomes" id="UP000516428">
    <property type="component" value="Chromosome"/>
</dbReference>
<organism evidence="3 4">
    <name type="scientific">Streptomyces xanthii</name>
    <dbReference type="NCBI Taxonomy" id="2768069"/>
    <lineage>
        <taxon>Bacteria</taxon>
        <taxon>Bacillati</taxon>
        <taxon>Actinomycetota</taxon>
        <taxon>Actinomycetes</taxon>
        <taxon>Kitasatosporales</taxon>
        <taxon>Streptomycetaceae</taxon>
        <taxon>Streptomyces</taxon>
    </lineage>
</organism>
<keyword evidence="1" id="KW-0732">Signal</keyword>
<evidence type="ECO:0000259" key="2">
    <source>
        <dbReference type="Pfam" id="PF13349"/>
    </source>
</evidence>
<reference evidence="3 4" key="1">
    <citation type="submission" date="2020-09" db="EMBL/GenBank/DDBJ databases">
        <title>A novel species.</title>
        <authorList>
            <person name="Gao J."/>
        </authorList>
    </citation>
    <scope>NUCLEOTIDE SEQUENCE [LARGE SCALE GENOMIC DNA]</scope>
    <source>
        <strain evidence="3 4">CRXT-Y-14</strain>
    </source>
</reference>
<evidence type="ECO:0000313" key="4">
    <source>
        <dbReference type="Proteomes" id="UP000516428"/>
    </source>
</evidence>
<evidence type="ECO:0000313" key="3">
    <source>
        <dbReference type="EMBL" id="QNS08260.1"/>
    </source>
</evidence>
<dbReference type="RefSeq" id="WP_188340921.1">
    <property type="nucleotide sequence ID" value="NZ_CP061281.1"/>
</dbReference>
<dbReference type="PROSITE" id="PS51257">
    <property type="entry name" value="PROKAR_LIPOPROTEIN"/>
    <property type="match status" value="1"/>
</dbReference>
<dbReference type="Pfam" id="PF13349">
    <property type="entry name" value="DUF4097"/>
    <property type="match status" value="1"/>
</dbReference>
<accession>A0A7H1BHQ5</accession>
<sequence>MRQALRRLGALAAAALTAGGLAACGLVKGETFEDTSTLSGKITSVRVENGSGGVTVNGTDDGGKLSLRREVEYRDDKPRDATHRIENGVLILGGCGSRCSVDYTVDVPAGIPVTGELSSGAVHLNKVGAVNVTTSSGRIELHGVSGAVEVRTSNGRITGDDIKGTRVQAQTSNGAIKLDLATPLDVQAQTSNGDITLTLPKAGYQVTADTDNGDRTIGVSDDPAGKYRLGLRSSNGDITVRSGA</sequence>
<evidence type="ECO:0000256" key="1">
    <source>
        <dbReference type="SAM" id="SignalP"/>
    </source>
</evidence>
<protein>
    <submittedName>
        <fullName evidence="3">DUF4097 family beta strand repeat protein</fullName>
    </submittedName>
</protein>
<feature type="signal peptide" evidence="1">
    <location>
        <begin position="1"/>
        <end position="22"/>
    </location>
</feature>
<name>A0A7H1BHQ5_9ACTN</name>
<keyword evidence="4" id="KW-1185">Reference proteome</keyword>
<feature type="domain" description="DUF4097" evidence="2">
    <location>
        <begin position="107"/>
        <end position="240"/>
    </location>
</feature>
<proteinExistence type="predicted"/>
<gene>
    <name evidence="3" type="ORF">IAG42_34755</name>
</gene>
<dbReference type="AlphaFoldDB" id="A0A7H1BHQ5"/>